<dbReference type="NCBIfam" id="TIGR00757">
    <property type="entry name" value="RNaseEG"/>
    <property type="match status" value="1"/>
</dbReference>
<feature type="domain" description="S1 motif" evidence="8">
    <location>
        <begin position="33"/>
        <end position="113"/>
    </location>
</feature>
<dbReference type="GeneID" id="30000832"/>
<evidence type="ECO:0000256" key="1">
    <source>
        <dbReference type="ARBA" id="ARBA00001946"/>
    </source>
</evidence>
<evidence type="ECO:0000256" key="7">
    <source>
        <dbReference type="ARBA" id="ARBA00023436"/>
    </source>
</evidence>
<dbReference type="RefSeq" id="YP_009314432.1">
    <property type="nucleotide sequence ID" value="NC_031662.1"/>
</dbReference>
<geneLocation type="chloroplast" evidence="9"/>
<sequence>MIKKIIISQLNNIAAIIQNSKIQELIVINNTYQVNDIYIGIVQKIFTSINAAFIKLSYHDKSGFIHISDAKYTNTRINRNFNSVTDVLTLRQKVLVQIIKEPTQSKGPRLTTNIHLSGQHLVLMPFNNTICIGQKIYDENERSFLRALGILIKPINMGILFKESASGIEERRLIEDIRKLNRQWHFIEKSTIQTFCPSLLYQNTDIIQKILRDHIDHETDLIVTDSKYSLQQLHEHFEFRKHRIHQNTPRLKLYQDNACILEKFKVNSVIFKVLNSKVELPSGIYMFIETSEALTIIDVNSGSFNQSKSSCDALLRTNCLAASEIAYQLKMRNINGIIIIDFIDMQSYKDQIKLLEHLNKVFKNDEAKPEIIQMSELGLVELTRRRRGQSLTEIFASPVGTIHNKHNTQRIHSSTYNNTTINKNYILDINSIFFKKKFAKSLLIKNYSKIDIGIKFIPLKYRYIMPLNLYYSTIDHQFSIL</sequence>
<evidence type="ECO:0000259" key="8">
    <source>
        <dbReference type="SMART" id="SM00316"/>
    </source>
</evidence>
<dbReference type="Gene3D" id="2.40.50.140">
    <property type="entry name" value="Nucleic acid-binding proteins"/>
    <property type="match status" value="1"/>
</dbReference>
<dbReference type="GO" id="GO:0046872">
    <property type="term" value="F:metal ion binding"/>
    <property type="evidence" value="ECO:0007669"/>
    <property type="project" value="UniProtKB-KW"/>
</dbReference>
<keyword evidence="9" id="KW-0150">Chloroplast</keyword>
<keyword evidence="4" id="KW-0378">Hydrolase</keyword>
<dbReference type="InterPro" id="IPR004659">
    <property type="entry name" value="RNase_E/G"/>
</dbReference>
<evidence type="ECO:0000256" key="2">
    <source>
        <dbReference type="ARBA" id="ARBA00005522"/>
    </source>
</evidence>
<dbReference type="GO" id="GO:0003723">
    <property type="term" value="F:RNA binding"/>
    <property type="evidence" value="ECO:0007669"/>
    <property type="project" value="UniProtKB-KW"/>
</dbReference>
<organism evidence="9">
    <name type="scientific">Liagoropsis maxima</name>
    <dbReference type="NCBI Taxonomy" id="1653392"/>
    <lineage>
        <taxon>Eukaryota</taxon>
        <taxon>Rhodophyta</taxon>
        <taxon>Florideophyceae</taxon>
        <taxon>Nemaliophycidae</taxon>
        <taxon>Nemaliales</taxon>
        <taxon>Liagoraceae</taxon>
        <taxon>Liagoropsis</taxon>
    </lineage>
</organism>
<keyword evidence="3" id="KW-0479">Metal-binding</keyword>
<dbReference type="SMART" id="SM00316">
    <property type="entry name" value="S1"/>
    <property type="match status" value="1"/>
</dbReference>
<dbReference type="CDD" id="cd04453">
    <property type="entry name" value="S1_RNase_E"/>
    <property type="match status" value="1"/>
</dbReference>
<evidence type="ECO:0000256" key="4">
    <source>
        <dbReference type="ARBA" id="ARBA00022801"/>
    </source>
</evidence>
<dbReference type="SUPFAM" id="SSF50249">
    <property type="entry name" value="Nucleic acid-binding proteins"/>
    <property type="match status" value="1"/>
</dbReference>
<gene>
    <name evidence="9" type="primary">rne</name>
    <name evidence="9" type="ORF">J0256_16</name>
</gene>
<dbReference type="InterPro" id="IPR012340">
    <property type="entry name" value="NA-bd_OB-fold"/>
</dbReference>
<keyword evidence="9" id="KW-0934">Plastid</keyword>
<reference evidence="9" key="1">
    <citation type="submission" date="2016-10" db="EMBL/GenBank/DDBJ databases">
        <title>Chloroplast genomes as a tool to resolve red algal phylogenies: a case study in the Nemaliales.</title>
        <authorList>
            <person name="Costa J.F."/>
            <person name="Lin S.M."/>
            <person name="Macaya E.C."/>
            <person name="Fernandez-Garcia C."/>
            <person name="Verbruggen H."/>
        </authorList>
    </citation>
    <scope>NUCLEOTIDE SEQUENCE</scope>
    <source>
        <strain evidence="9">J.0256</strain>
    </source>
</reference>
<accession>A0A1G4NVZ2</accession>
<dbReference type="AlphaFoldDB" id="A0A1G4NVZ2"/>
<reference evidence="9" key="2">
    <citation type="submission" date="2016-10" db="EMBL/GenBank/DDBJ databases">
        <authorList>
            <person name="de Groot N.N."/>
        </authorList>
    </citation>
    <scope>NUCLEOTIDE SEQUENCE</scope>
    <source>
        <strain evidence="9">J.0256</strain>
    </source>
</reference>
<protein>
    <submittedName>
        <fullName evidence="9">Ribonuclease E</fullName>
    </submittedName>
</protein>
<proteinExistence type="inferred from homology"/>
<name>A0A1G4NVZ2_9FLOR</name>
<dbReference type="GO" id="GO:0004540">
    <property type="term" value="F:RNA nuclease activity"/>
    <property type="evidence" value="ECO:0007669"/>
    <property type="project" value="InterPro"/>
</dbReference>
<comment type="similarity">
    <text evidence="2">Belongs to the RNase E/G family.</text>
</comment>
<keyword evidence="5" id="KW-0460">Magnesium</keyword>
<dbReference type="InterPro" id="IPR019307">
    <property type="entry name" value="RNA-bd_AU-1/RNase_E/G"/>
</dbReference>
<comment type="function">
    <text evidence="7">Involved in intercistronic processing of primary transcripts from chloroplast operons. The endonucleolytic activity of the enzyme depends on the number of phosphates at the 5' end, is inhibited by structured RNA, and preferentially cleaves A/U-rich sequences.</text>
</comment>
<dbReference type="GO" id="GO:0016787">
    <property type="term" value="F:hydrolase activity"/>
    <property type="evidence" value="ECO:0007669"/>
    <property type="project" value="UniProtKB-KW"/>
</dbReference>
<evidence type="ECO:0000256" key="6">
    <source>
        <dbReference type="ARBA" id="ARBA00022884"/>
    </source>
</evidence>
<evidence type="ECO:0000256" key="5">
    <source>
        <dbReference type="ARBA" id="ARBA00022842"/>
    </source>
</evidence>
<dbReference type="PANTHER" id="PTHR30001">
    <property type="entry name" value="RIBONUCLEASE"/>
    <property type="match status" value="1"/>
</dbReference>
<dbReference type="PANTHER" id="PTHR30001:SF0">
    <property type="entry name" value="RIBONUCLEASE G"/>
    <property type="match status" value="1"/>
</dbReference>
<dbReference type="Pfam" id="PF10150">
    <property type="entry name" value="RNase_E_G"/>
    <property type="match status" value="1"/>
</dbReference>
<dbReference type="EMBL" id="LT622870">
    <property type="protein sequence ID" value="SCW22686.1"/>
    <property type="molecule type" value="Genomic_DNA"/>
</dbReference>
<keyword evidence="6" id="KW-0694">RNA-binding</keyword>
<evidence type="ECO:0000313" key="9">
    <source>
        <dbReference type="EMBL" id="SCW22686.1"/>
    </source>
</evidence>
<dbReference type="InterPro" id="IPR003029">
    <property type="entry name" value="S1_domain"/>
</dbReference>
<evidence type="ECO:0000256" key="3">
    <source>
        <dbReference type="ARBA" id="ARBA00022723"/>
    </source>
</evidence>
<dbReference type="GO" id="GO:0006364">
    <property type="term" value="P:rRNA processing"/>
    <property type="evidence" value="ECO:0007669"/>
    <property type="project" value="TreeGrafter"/>
</dbReference>
<dbReference type="GO" id="GO:0005737">
    <property type="term" value="C:cytoplasm"/>
    <property type="evidence" value="ECO:0007669"/>
    <property type="project" value="TreeGrafter"/>
</dbReference>
<comment type="cofactor">
    <cofactor evidence="1">
        <name>Mg(2+)</name>
        <dbReference type="ChEBI" id="CHEBI:18420"/>
    </cofactor>
</comment>